<proteinExistence type="predicted"/>
<protein>
    <submittedName>
        <fullName evidence="2">Uncharacterized protein</fullName>
    </submittedName>
</protein>
<organism evidence="2 3">
    <name type="scientific">Hesseltinella vesiculosa</name>
    <dbReference type="NCBI Taxonomy" id="101127"/>
    <lineage>
        <taxon>Eukaryota</taxon>
        <taxon>Fungi</taxon>
        <taxon>Fungi incertae sedis</taxon>
        <taxon>Mucoromycota</taxon>
        <taxon>Mucoromycotina</taxon>
        <taxon>Mucoromycetes</taxon>
        <taxon>Mucorales</taxon>
        <taxon>Cunninghamellaceae</taxon>
        <taxon>Hesseltinella</taxon>
    </lineage>
</organism>
<feature type="region of interest" description="Disordered" evidence="1">
    <location>
        <begin position="1"/>
        <end position="50"/>
    </location>
</feature>
<gene>
    <name evidence="2" type="ORF">DM01DRAFT_1091799</name>
</gene>
<evidence type="ECO:0000256" key="1">
    <source>
        <dbReference type="SAM" id="MobiDB-lite"/>
    </source>
</evidence>
<comment type="caution">
    <text evidence="2">The sequence shown here is derived from an EMBL/GenBank/DDBJ whole genome shotgun (WGS) entry which is preliminary data.</text>
</comment>
<dbReference type="AlphaFoldDB" id="A0A1X2GCZ6"/>
<dbReference type="EMBL" id="MCGT01000022">
    <property type="protein sequence ID" value="ORX50903.1"/>
    <property type="molecule type" value="Genomic_DNA"/>
</dbReference>
<evidence type="ECO:0000313" key="3">
    <source>
        <dbReference type="Proteomes" id="UP000242146"/>
    </source>
</evidence>
<feature type="region of interest" description="Disordered" evidence="1">
    <location>
        <begin position="81"/>
        <end position="104"/>
    </location>
</feature>
<feature type="compositionally biased region" description="Low complexity" evidence="1">
    <location>
        <begin position="30"/>
        <end position="39"/>
    </location>
</feature>
<name>A0A1X2GCZ6_9FUNG</name>
<accession>A0A1X2GCZ6</accession>
<dbReference type="Proteomes" id="UP000242146">
    <property type="component" value="Unassembled WGS sequence"/>
</dbReference>
<keyword evidence="3" id="KW-1185">Reference proteome</keyword>
<evidence type="ECO:0000313" key="2">
    <source>
        <dbReference type="EMBL" id="ORX50903.1"/>
    </source>
</evidence>
<reference evidence="2 3" key="1">
    <citation type="submission" date="2016-07" db="EMBL/GenBank/DDBJ databases">
        <title>Pervasive Adenine N6-methylation of Active Genes in Fungi.</title>
        <authorList>
            <consortium name="DOE Joint Genome Institute"/>
            <person name="Mondo S.J."/>
            <person name="Dannebaum R.O."/>
            <person name="Kuo R.C."/>
            <person name="Labutti K."/>
            <person name="Haridas S."/>
            <person name="Kuo A."/>
            <person name="Salamov A."/>
            <person name="Ahrendt S.R."/>
            <person name="Lipzen A."/>
            <person name="Sullivan W."/>
            <person name="Andreopoulos W.B."/>
            <person name="Clum A."/>
            <person name="Lindquist E."/>
            <person name="Daum C."/>
            <person name="Ramamoorthy G.K."/>
            <person name="Gryganskyi A."/>
            <person name="Culley D."/>
            <person name="Magnuson J.K."/>
            <person name="James T.Y."/>
            <person name="O'Malley M.A."/>
            <person name="Stajich J.E."/>
            <person name="Spatafora J.W."/>
            <person name="Visel A."/>
            <person name="Grigoriev I.V."/>
        </authorList>
    </citation>
    <scope>NUCLEOTIDE SEQUENCE [LARGE SCALE GENOMIC DNA]</scope>
    <source>
        <strain evidence="2 3">NRRL 3301</strain>
    </source>
</reference>
<sequence length="104" mass="11520">MFISHNLRVNQSGHDQSRILDPTCRKKNGSPTSPSSKPVTTDKETGAMQRQSTRCWRHCPQVCSLPPTSAPHCWLHAFPSLARGHPRPSSEPLCSREAASLHLP</sequence>